<evidence type="ECO:0000313" key="2">
    <source>
        <dbReference type="Proteomes" id="UP000711178"/>
    </source>
</evidence>
<dbReference type="GeneID" id="89684450"/>
<gene>
    <name evidence="1" type="ORF">KIF53_18290</name>
</gene>
<reference evidence="1 2" key="1">
    <citation type="submission" date="2021-05" db="EMBL/GenBank/DDBJ databases">
        <title>Draft Whole Genome Sequencing Of Biosensor Chromobacterium violaceum Strain CV026 Reveals A Regulatory RNA In Chromobacterium violaceum Phenotype Regulatory Network.</title>
        <authorList>
            <person name="Hong K.W."/>
            <person name="Chan K.G."/>
            <person name="Chang C.-Y."/>
        </authorList>
    </citation>
    <scope>NUCLEOTIDE SEQUENCE [LARGE SCALE GENOMIC DNA]</scope>
    <source>
        <strain evidence="1 2">ATCC 31532</strain>
    </source>
</reference>
<evidence type="ECO:0008006" key="3">
    <source>
        <dbReference type="Google" id="ProtNLM"/>
    </source>
</evidence>
<organism evidence="1 2">
    <name type="scientific">Chromobacterium subtsugae</name>
    <dbReference type="NCBI Taxonomy" id="251747"/>
    <lineage>
        <taxon>Bacteria</taxon>
        <taxon>Pseudomonadati</taxon>
        <taxon>Pseudomonadota</taxon>
        <taxon>Betaproteobacteria</taxon>
        <taxon>Neisseriales</taxon>
        <taxon>Chromobacteriaceae</taxon>
        <taxon>Chromobacterium</taxon>
    </lineage>
</organism>
<name>A0ABS7FHP0_9NEIS</name>
<comment type="caution">
    <text evidence="1">The sequence shown here is derived from an EMBL/GenBank/DDBJ whole genome shotgun (WGS) entry which is preliminary data.</text>
</comment>
<proteinExistence type="predicted"/>
<dbReference type="Proteomes" id="UP000711178">
    <property type="component" value="Unassembled WGS sequence"/>
</dbReference>
<dbReference type="Gene3D" id="3.90.550.10">
    <property type="entry name" value="Spore Coat Polysaccharide Biosynthesis Protein SpsA, Chain A"/>
    <property type="match status" value="2"/>
</dbReference>
<keyword evidence="2" id="KW-1185">Reference proteome</keyword>
<dbReference type="SUPFAM" id="SSF53448">
    <property type="entry name" value="Nucleotide-diphospho-sugar transferases"/>
    <property type="match status" value="2"/>
</dbReference>
<dbReference type="RefSeq" id="WP_043579792.1">
    <property type="nucleotide sequence ID" value="NZ_CP142381.1"/>
</dbReference>
<dbReference type="EMBL" id="JAHDTB010000020">
    <property type="protein sequence ID" value="MBW8289590.1"/>
    <property type="molecule type" value="Genomic_DNA"/>
</dbReference>
<dbReference type="SUPFAM" id="SSF53756">
    <property type="entry name" value="UDP-Glycosyltransferase/glycogen phosphorylase"/>
    <property type="match status" value="1"/>
</dbReference>
<accession>A0ABS7FHP0</accession>
<dbReference type="InterPro" id="IPR029044">
    <property type="entry name" value="Nucleotide-diphossugar_trans"/>
</dbReference>
<evidence type="ECO:0000313" key="1">
    <source>
        <dbReference type="EMBL" id="MBW8289590.1"/>
    </source>
</evidence>
<protein>
    <recommendedName>
        <fullName evidence="3">Glycosyltransferase 2-like domain-containing protein</fullName>
    </recommendedName>
</protein>
<sequence length="1186" mass="130030">MQIEKKFYNERHQPYYICAPGYTRVSNGVRAMHLLCHYLNKLGEEAYVFSPETDPKLRTPYLTQDIVDRHKASGRSPIVVYPEVVHGNPLNGKAVARYILNHPGLLGGPKDYDPSDLLVFWHQDYVDYAKYPDPSFIFIPSIDTAIFNNDDNPHDDSRHRVLVYPGRYKHAERDFPALFQNTDVITYEWPQSHEELAALLRQGKVLYTFANSAIISEALLCGCPVVVMETVFSKKPEERAGLALGLALPGVTFEDTPQAIAAAHGKVVDYQQVYHQYQLELLQQLEGFIAASQKMPQGGPNEIVFPSLKPAQASPEQARYDAWIARNELRPWQAEIHAERMVRSWGSQPRFIVLMPLTADRQQEALKSIGSMGQQLYKHWQLIFIADFDWPHAAFQGSDVLGWLRIDDARDPSQLTQAFAAVIGALPCDWITVLPAGAELAVNALLSLGDHASLHPEWQAIYSDCDELGADGKRCRPVFKPDFNLDLQRGADYISPSVWFRREALQETGAFSEAPAADGCDALWRLHDAYGGRVIGHIADMLVHLPAAAAEPADAAAARERALAAHLERQGGAAVIQPGAAVGSFHIRYLAAGQCKVSVIIADAGDGVSLSSSIDAVLAADWEQVCEILAVTPAAAELPAAARRVACASELSLAGRYQLGAEAASGDYLLFLDSRVEVGRSDWLPDLLGLASRQGVGAAAPRLLRADGKTVWRGPLLLGADAGAASVFDGADAAAPGDLGRQLIEHNPGAVPLDCLLMSSALYEEIGGLDASLEDADSAAVDLCLKIRAADKLLVWTPFVSALRQPDAAPLAARLDEEALSRRWYGWLRHDAAYNRHLSLDSRQAFQVENVYSAEWDPDFYERARVLMLPGTSPAGAARLRAPLLRLMDDGKLLATMLPAGQRLPSAGELERLASDVLVQAARFEPGFLDWLRLSRRSRPDMLSILVLDDLDAGGAVSDRYARTMLRALAREADRIIVPTEALRALAGAFCEDVRLVPEALDEARWEGLISLRGMGKKPRVAWSGTEAEVEDLMLLTGIILATGGEIDWIVFGHCPDALHPYLAEYHPFDLASEDYPRKLASLGIDLAVMPKHADGRREAAGRRRLLEYGALGIPVACSALDDWPGLAQAPVARADNEAAAWSQVLLERARDLERAGREGERLKAWVKENCMLGPHLPSWLEALGR</sequence>